<feature type="transmembrane region" description="Helical" evidence="7">
    <location>
        <begin position="59"/>
        <end position="76"/>
    </location>
</feature>
<dbReference type="Gene3D" id="3.40.50.1000">
    <property type="entry name" value="HAD superfamily/HAD-like"/>
    <property type="match status" value="1"/>
</dbReference>
<dbReference type="GO" id="GO:0046872">
    <property type="term" value="F:metal ion binding"/>
    <property type="evidence" value="ECO:0007669"/>
    <property type="project" value="UniProtKB-KW"/>
</dbReference>
<dbReference type="InterPro" id="IPR032630">
    <property type="entry name" value="P_typ_ATPase_c"/>
</dbReference>
<feature type="transmembrane region" description="Helical" evidence="7">
    <location>
        <begin position="1044"/>
        <end position="1064"/>
    </location>
</feature>
<protein>
    <recommendedName>
        <fullName evidence="8">Guanylate cyclase domain-containing protein</fullName>
    </recommendedName>
</protein>
<feature type="transmembrane region" description="Helical" evidence="7">
    <location>
        <begin position="1114"/>
        <end position="1132"/>
    </location>
</feature>
<feature type="transmembrane region" description="Helical" evidence="7">
    <location>
        <begin position="1247"/>
        <end position="1269"/>
    </location>
</feature>
<dbReference type="Gene3D" id="2.70.150.10">
    <property type="entry name" value="Calcium-transporting ATPase, cytoplasmic transduction domain A"/>
    <property type="match status" value="1"/>
</dbReference>
<feature type="domain" description="Guanylate cyclase" evidence="8">
    <location>
        <begin position="1428"/>
        <end position="1564"/>
    </location>
</feature>
<evidence type="ECO:0000256" key="5">
    <source>
        <dbReference type="ARBA" id="ARBA00022989"/>
    </source>
</evidence>
<dbReference type="InterPro" id="IPR023298">
    <property type="entry name" value="ATPase_P-typ_TM_dom_sf"/>
</dbReference>
<dbReference type="PANTHER" id="PTHR24092:SF5">
    <property type="entry name" value="PHOSPHOLIPID-TRANSPORTING ATPASE"/>
    <property type="match status" value="1"/>
</dbReference>
<feature type="transmembrane region" description="Helical" evidence="7">
    <location>
        <begin position="1300"/>
        <end position="1321"/>
    </location>
</feature>
<evidence type="ECO:0000313" key="9">
    <source>
        <dbReference type="EMBL" id="CAG9331911.1"/>
    </source>
</evidence>
<dbReference type="SMART" id="SM00044">
    <property type="entry name" value="CYCc"/>
    <property type="match status" value="2"/>
</dbReference>
<comment type="subcellular location">
    <subcellularLocation>
        <location evidence="1">Membrane</location>
        <topology evidence="1">Multi-pass membrane protein</topology>
    </subcellularLocation>
</comment>
<feature type="transmembrane region" description="Helical" evidence="7">
    <location>
        <begin position="1076"/>
        <end position="1094"/>
    </location>
</feature>
<dbReference type="InterPro" id="IPR023214">
    <property type="entry name" value="HAD_sf"/>
</dbReference>
<name>A0AAU9K3Z3_9CILI</name>
<dbReference type="InterPro" id="IPR001054">
    <property type="entry name" value="A/G_cyclase"/>
</dbReference>
<dbReference type="InterPro" id="IPR059000">
    <property type="entry name" value="ATPase_P-type_domA"/>
</dbReference>
<dbReference type="GO" id="GO:0005886">
    <property type="term" value="C:plasma membrane"/>
    <property type="evidence" value="ECO:0007669"/>
    <property type="project" value="TreeGrafter"/>
</dbReference>
<feature type="transmembrane region" description="Helical" evidence="7">
    <location>
        <begin position="324"/>
        <end position="349"/>
    </location>
</feature>
<keyword evidence="4" id="KW-0460">Magnesium</keyword>
<feature type="transmembrane region" description="Helical" evidence="7">
    <location>
        <begin position="1852"/>
        <end position="1870"/>
    </location>
</feature>
<dbReference type="SUPFAM" id="SSF56784">
    <property type="entry name" value="HAD-like"/>
    <property type="match status" value="1"/>
</dbReference>
<dbReference type="GO" id="GO:0000166">
    <property type="term" value="F:nucleotide binding"/>
    <property type="evidence" value="ECO:0007669"/>
    <property type="project" value="InterPro"/>
</dbReference>
<evidence type="ECO:0000256" key="4">
    <source>
        <dbReference type="ARBA" id="ARBA00022842"/>
    </source>
</evidence>
<feature type="transmembrane region" description="Helical" evidence="7">
    <location>
        <begin position="1742"/>
        <end position="1762"/>
    </location>
</feature>
<keyword evidence="5 7" id="KW-1133">Transmembrane helix</keyword>
<dbReference type="SUPFAM" id="SSF81665">
    <property type="entry name" value="Calcium ATPase, transmembrane domain M"/>
    <property type="match status" value="1"/>
</dbReference>
<organism evidence="9 10">
    <name type="scientific">Blepharisma stoltei</name>
    <dbReference type="NCBI Taxonomy" id="1481888"/>
    <lineage>
        <taxon>Eukaryota</taxon>
        <taxon>Sar</taxon>
        <taxon>Alveolata</taxon>
        <taxon>Ciliophora</taxon>
        <taxon>Postciliodesmatophora</taxon>
        <taxon>Heterotrichea</taxon>
        <taxon>Heterotrichida</taxon>
        <taxon>Blepharismidae</taxon>
        <taxon>Blepharisma</taxon>
    </lineage>
</organism>
<keyword evidence="2 7" id="KW-0812">Transmembrane</keyword>
<keyword evidence="6 7" id="KW-0472">Membrane</keyword>
<feature type="domain" description="Guanylate cyclase" evidence="8">
    <location>
        <begin position="1922"/>
        <end position="2052"/>
    </location>
</feature>
<dbReference type="Gene3D" id="3.30.70.1230">
    <property type="entry name" value="Nucleotide cyclase"/>
    <property type="match status" value="2"/>
</dbReference>
<evidence type="ECO:0000256" key="2">
    <source>
        <dbReference type="ARBA" id="ARBA00022692"/>
    </source>
</evidence>
<dbReference type="Pfam" id="PF16209">
    <property type="entry name" value="PhoLip_ATPase_N"/>
    <property type="match status" value="1"/>
</dbReference>
<feature type="transmembrane region" description="Helical" evidence="7">
    <location>
        <begin position="1829"/>
        <end position="1846"/>
    </location>
</feature>
<dbReference type="InterPro" id="IPR032631">
    <property type="entry name" value="P-type_ATPase_N"/>
</dbReference>
<feature type="transmembrane region" description="Helical" evidence="7">
    <location>
        <begin position="1711"/>
        <end position="1736"/>
    </location>
</feature>
<dbReference type="InterPro" id="IPR029787">
    <property type="entry name" value="Nucleotide_cyclase"/>
</dbReference>
<feature type="transmembrane region" description="Helical" evidence="7">
    <location>
        <begin position="1354"/>
        <end position="1376"/>
    </location>
</feature>
<evidence type="ECO:0000259" key="8">
    <source>
        <dbReference type="PROSITE" id="PS50125"/>
    </source>
</evidence>
<evidence type="ECO:0000256" key="6">
    <source>
        <dbReference type="ARBA" id="ARBA00023136"/>
    </source>
</evidence>
<dbReference type="GO" id="GO:0140326">
    <property type="term" value="F:ATPase-coupled intramembrane lipid transporter activity"/>
    <property type="evidence" value="ECO:0007669"/>
    <property type="project" value="TreeGrafter"/>
</dbReference>
<dbReference type="SUPFAM" id="SSF81653">
    <property type="entry name" value="Calcium ATPase, transduction domain A"/>
    <property type="match status" value="1"/>
</dbReference>
<proteinExistence type="predicted"/>
<keyword evidence="10" id="KW-1185">Reference proteome</keyword>
<dbReference type="SUPFAM" id="SSF55073">
    <property type="entry name" value="Nucleotide cyclase"/>
    <property type="match status" value="2"/>
</dbReference>
<dbReference type="GO" id="GO:0045332">
    <property type="term" value="P:phospholipid translocation"/>
    <property type="evidence" value="ECO:0007669"/>
    <property type="project" value="TreeGrafter"/>
</dbReference>
<dbReference type="Pfam" id="PF16212">
    <property type="entry name" value="PhoLip_ATPase_C"/>
    <property type="match status" value="1"/>
</dbReference>
<dbReference type="GO" id="GO:0009190">
    <property type="term" value="P:cyclic nucleotide biosynthetic process"/>
    <property type="evidence" value="ECO:0007669"/>
    <property type="project" value="InterPro"/>
</dbReference>
<gene>
    <name evidence="9" type="ORF">BSTOLATCC_MIC53968</name>
</gene>
<feature type="transmembrane region" description="Helical" evidence="7">
    <location>
        <begin position="292"/>
        <end position="312"/>
    </location>
</feature>
<evidence type="ECO:0000256" key="7">
    <source>
        <dbReference type="SAM" id="Phobius"/>
    </source>
</evidence>
<dbReference type="Pfam" id="PF00211">
    <property type="entry name" value="Guanylate_cyc"/>
    <property type="match status" value="2"/>
</dbReference>
<feature type="transmembrane region" description="Helical" evidence="7">
    <location>
        <begin position="1276"/>
        <end position="1294"/>
    </location>
</feature>
<dbReference type="GO" id="GO:0035556">
    <property type="term" value="P:intracellular signal transduction"/>
    <property type="evidence" value="ECO:0007669"/>
    <property type="project" value="InterPro"/>
</dbReference>
<evidence type="ECO:0000256" key="3">
    <source>
        <dbReference type="ARBA" id="ARBA00022723"/>
    </source>
</evidence>
<feature type="transmembrane region" description="Helical" evidence="7">
    <location>
        <begin position="1774"/>
        <end position="1794"/>
    </location>
</feature>
<dbReference type="CDD" id="cd07302">
    <property type="entry name" value="CHD"/>
    <property type="match status" value="2"/>
</dbReference>
<dbReference type="InterPro" id="IPR023299">
    <property type="entry name" value="ATPase_P-typ_cyto_dom_N"/>
</dbReference>
<feature type="transmembrane region" description="Helical" evidence="7">
    <location>
        <begin position="924"/>
        <end position="947"/>
    </location>
</feature>
<feature type="transmembrane region" description="Helical" evidence="7">
    <location>
        <begin position="1010"/>
        <end position="1032"/>
    </location>
</feature>
<evidence type="ECO:0000256" key="1">
    <source>
        <dbReference type="ARBA" id="ARBA00004141"/>
    </source>
</evidence>
<feature type="transmembrane region" description="Helical" evidence="7">
    <location>
        <begin position="1217"/>
        <end position="1235"/>
    </location>
</feature>
<dbReference type="Proteomes" id="UP001162131">
    <property type="component" value="Unassembled WGS sequence"/>
</dbReference>
<dbReference type="Pfam" id="PF00122">
    <property type="entry name" value="E1-E2_ATPase"/>
    <property type="match status" value="1"/>
</dbReference>
<dbReference type="PROSITE" id="PS50125">
    <property type="entry name" value="GUANYLATE_CYCLASE_2"/>
    <property type="match status" value="2"/>
</dbReference>
<dbReference type="GO" id="GO:0006890">
    <property type="term" value="P:retrograde vesicle-mediated transport, Golgi to endoplasmic reticulum"/>
    <property type="evidence" value="ECO:0007669"/>
    <property type="project" value="TreeGrafter"/>
</dbReference>
<dbReference type="EMBL" id="CAJZBQ010000053">
    <property type="protein sequence ID" value="CAG9331911.1"/>
    <property type="molecule type" value="Genomic_DNA"/>
</dbReference>
<dbReference type="GO" id="GO:0005802">
    <property type="term" value="C:trans-Golgi network"/>
    <property type="evidence" value="ECO:0007669"/>
    <property type="project" value="TreeGrafter"/>
</dbReference>
<accession>A0AAU9K3Z3</accession>
<comment type="caution">
    <text evidence="9">The sequence shown here is derived from an EMBL/GenBank/DDBJ whole genome shotgun (WGS) entry which is preliminary data.</text>
</comment>
<dbReference type="GO" id="GO:0006897">
    <property type="term" value="P:endocytosis"/>
    <property type="evidence" value="ECO:0007669"/>
    <property type="project" value="TreeGrafter"/>
</dbReference>
<feature type="transmembrane region" description="Helical" evidence="7">
    <location>
        <begin position="959"/>
        <end position="980"/>
    </location>
</feature>
<feature type="transmembrane region" description="Helical" evidence="7">
    <location>
        <begin position="1326"/>
        <end position="1342"/>
    </location>
</feature>
<dbReference type="PANTHER" id="PTHR24092">
    <property type="entry name" value="PROBABLE PHOSPHOLIPID-TRANSPORTING ATPASE"/>
    <property type="match status" value="1"/>
</dbReference>
<sequence>MENLSKHKSEIKEKEIWRIIQLNEGLSCTSNLYNTNSTRTSIYTKWDFFPKNLFEQLQYSYNLWFLMIFIILLTPLNFDLLYKWFIFSVFLAMILFNLIKDALNDYWKYKNDEQVNNRLYKVWNGDMIAEKKSRDIGVGDILCITENETVPADMLILSIGSKKHICYADISKINGEKSLRIKRSMKDSQEILDKTDINIAVSMLTKLNATVKVSLANENQNFSGSLKLTSNPKASQITINNLLQSDSKLVNTSWILGMIIYTGIDCTTWAHKRNRLRRISVSQKLLGKWIRYLWFFAFCLVLFSSLMGTVYYDLKHQDTTIELIGNFIILFSNIMPISLFISLIIIRCFQVYKIQYSNKDIGFHTWSINEDLGQVEYILADKSGTLTKDVLTANVCIIGDEIYVNDCEETIDSCPYPTTPHDTPKESDYAPGFFKKISTDYNHFINLRHDLRSADIYSPIFHFMLNLAICNQTVTRANGDYFALSDEEKLLAKTCERAGMQLIKRSNRKVSVMYIDKQLDISVVAFQPHSPETKRTRILVRCPDSDQAILYVRGYRDPMIKHLSLESNTFSSIETITCLKCLSGKKQVLLGYRMLSSRELNEFKFAYGNAKLSPVNSDGRMNRVFEFYEKGMKFLGIIGIEDLVSEETKETMALLSRAGIKVWIASGDSEESTLCAGISSGLIEEHMQIARIMNITSEMECNRTMRHHIKQLIYHIGESPENPNKSLGSPKRQFTGEYNNISNRSEQIMMRDELMISSPFIDSPRKRSFNIPFQRRSIHPLMSEFADAVVLEDALKNSFDPDTVFYSLSIDRTGLQFALSSEENRRYLVALLFAAKSVIFSSITTDQKIKIIKLLKGNFEFKPVIMAIGDGSSDTGMIQESHIGVGISGNEGPEASLCGCIWLRDFSQLKNLLLFEGHYSYTRIASVVVLIIYRDILLVCLLFFYSSSVGFSGVSLIDSQYIIILDFLVTLIPIIAIGLFDDDISQREITLHPESYDLGIKRELFTFKKLTSFAIEGLMHAFIIFLFLFLGLNSTINSSGYTENFTYIGVLAFIDWYIVSMITISLQMNSFNKYTMASIFISVLITFGYIQGVSDSVTNESFSAADMINDASRSYIHILLIPCVCFVFSYSIRVVSFNFHPNTINLMRVLKNKIYQVTVLSRLEKYKDRIGEIYRVTNKWKEQKRLDRYDLNKWTLQFVSPVRELEYQGEQLRENILLYRVLMLLFISGYFSLFISYLSSSRNYGKLIYYAILGLYHVVLLVLTWRYLFPKYQKQLLLSMYIINLISIVIAYYAFDTFTISFLISLPVVILLVLCTLWFYLVALTIIDFGLAIAMIIQRILMNDHLDSNDQILYIIEYILIYISVISVSALISYVIEKSRREEFATTQYDKHEIEKSMNVLNFLLPAFVRKRVKNGVRYIAESQGTVSVLFCDICDFEGIIARFTPQELIEFLDGVFRKFDQLCDEFGVTKIETVGKTYMACAGLKDSEPESDPAFASVSHARRAIELGLGMLKAAEEIYINDDTQLKLKVGINSGPVTAGVVGFHKPQFSLVGDTVNTASRMASTLQETGSIQISIETFELIDSREGLTFENRTVEAKGKGMMDTKLVKEAVLGDKDLMSVKKNQLSMDGIHSSLSFSRSSFFDSSHHTNTNERRKSFLLETLDLANEEEVFKRTNTPKIEKVKFISFKCQESCKDQKFRKYFIDSNFSIVYYGLVIGAGFFAISAVLSLTRLIISNDRSAYRYISFFSLFFEFFLFLLMIKIIQKEKRNIMTGWFLQWTFAAGMGVLIYLTTSEDSSYNNYIEFGKMVLHALYLTHCSESFLKHITITISVVSITWVLIVLVLMRFDTSSVAILSLCLFSIMTYSIYYREKKLRISYALRKAARREGKKTESLLTEMMPSHVYFNLKEENTTTDSLSDVTILYADIVGYTAWSASKTPEQIVGMLHEFFTRFDRICVEHHVYKVHTIGDCYVAIGFTEDSNRNPAVECLNIMKFAQSMLKVIQDINSEYFTSLYMRIGIHSGNVIGGVAGTKIVRYDIYGRDVLIANKCESNGIAGKIVVSENAKNLVQKNPQCPYIFDIHKDIVDRNKRITLYVLDEILRLNN</sequence>
<dbReference type="Gene3D" id="3.40.1110.10">
    <property type="entry name" value="Calcium-transporting ATPase, cytoplasmic domain N"/>
    <property type="match status" value="1"/>
</dbReference>
<reference evidence="9" key="1">
    <citation type="submission" date="2021-09" db="EMBL/GenBank/DDBJ databases">
        <authorList>
            <consortium name="AG Swart"/>
            <person name="Singh M."/>
            <person name="Singh A."/>
            <person name="Seah K."/>
            <person name="Emmerich C."/>
        </authorList>
    </citation>
    <scope>NUCLEOTIDE SEQUENCE</scope>
    <source>
        <strain evidence="9">ATCC30299</strain>
    </source>
</reference>
<feature type="transmembrane region" description="Helical" evidence="7">
    <location>
        <begin position="82"/>
        <end position="99"/>
    </location>
</feature>
<evidence type="ECO:0000313" key="10">
    <source>
        <dbReference type="Proteomes" id="UP001162131"/>
    </source>
</evidence>
<keyword evidence="3" id="KW-0479">Metal-binding</keyword>
<dbReference type="GO" id="GO:0005768">
    <property type="term" value="C:endosome"/>
    <property type="evidence" value="ECO:0007669"/>
    <property type="project" value="TreeGrafter"/>
</dbReference>
<dbReference type="InterPro" id="IPR008250">
    <property type="entry name" value="ATPase_P-typ_transduc_dom_A_sf"/>
</dbReference>
<dbReference type="InterPro" id="IPR036412">
    <property type="entry name" value="HAD-like_sf"/>
</dbReference>